<protein>
    <submittedName>
        <fullName evidence="2">Uncharacterized protein</fullName>
    </submittedName>
</protein>
<name>A0A9J6FTX1_HAELO</name>
<evidence type="ECO:0000313" key="3">
    <source>
        <dbReference type="Proteomes" id="UP000821853"/>
    </source>
</evidence>
<dbReference type="AlphaFoldDB" id="A0A9J6FTX1"/>
<dbReference type="Proteomes" id="UP000821853">
    <property type="component" value="Unassembled WGS sequence"/>
</dbReference>
<keyword evidence="3" id="KW-1185">Reference proteome</keyword>
<gene>
    <name evidence="2" type="ORF">HPB48_009610</name>
</gene>
<accession>A0A9J6FTX1</accession>
<feature type="region of interest" description="Disordered" evidence="1">
    <location>
        <begin position="92"/>
        <end position="113"/>
    </location>
</feature>
<evidence type="ECO:0000313" key="2">
    <source>
        <dbReference type="EMBL" id="KAH9365729.1"/>
    </source>
</evidence>
<reference evidence="2 3" key="1">
    <citation type="journal article" date="2020" name="Cell">
        <title>Large-Scale Comparative Analyses of Tick Genomes Elucidate Their Genetic Diversity and Vector Capacities.</title>
        <authorList>
            <consortium name="Tick Genome and Microbiome Consortium (TIGMIC)"/>
            <person name="Jia N."/>
            <person name="Wang J."/>
            <person name="Shi W."/>
            <person name="Du L."/>
            <person name="Sun Y."/>
            <person name="Zhan W."/>
            <person name="Jiang J.F."/>
            <person name="Wang Q."/>
            <person name="Zhang B."/>
            <person name="Ji P."/>
            <person name="Bell-Sakyi L."/>
            <person name="Cui X.M."/>
            <person name="Yuan T.T."/>
            <person name="Jiang B.G."/>
            <person name="Yang W.F."/>
            <person name="Lam T.T."/>
            <person name="Chang Q.C."/>
            <person name="Ding S.J."/>
            <person name="Wang X.J."/>
            <person name="Zhu J.G."/>
            <person name="Ruan X.D."/>
            <person name="Zhao L."/>
            <person name="Wei J.T."/>
            <person name="Ye R.Z."/>
            <person name="Que T.C."/>
            <person name="Du C.H."/>
            <person name="Zhou Y.H."/>
            <person name="Cheng J.X."/>
            <person name="Dai P.F."/>
            <person name="Guo W.B."/>
            <person name="Han X.H."/>
            <person name="Huang E.J."/>
            <person name="Li L.F."/>
            <person name="Wei W."/>
            <person name="Gao Y.C."/>
            <person name="Liu J.Z."/>
            <person name="Shao H.Z."/>
            <person name="Wang X."/>
            <person name="Wang C.C."/>
            <person name="Yang T.C."/>
            <person name="Huo Q.B."/>
            <person name="Li W."/>
            <person name="Chen H.Y."/>
            <person name="Chen S.E."/>
            <person name="Zhou L.G."/>
            <person name="Ni X.B."/>
            <person name="Tian J.H."/>
            <person name="Sheng Y."/>
            <person name="Liu T."/>
            <person name="Pan Y.S."/>
            <person name="Xia L.Y."/>
            <person name="Li J."/>
            <person name="Zhao F."/>
            <person name="Cao W.C."/>
        </authorList>
    </citation>
    <scope>NUCLEOTIDE SEQUENCE [LARGE SCALE GENOMIC DNA]</scope>
    <source>
        <strain evidence="2">HaeL-2018</strain>
    </source>
</reference>
<dbReference type="EMBL" id="JABSTR010000003">
    <property type="protein sequence ID" value="KAH9365729.1"/>
    <property type="molecule type" value="Genomic_DNA"/>
</dbReference>
<comment type="caution">
    <text evidence="2">The sequence shown here is derived from an EMBL/GenBank/DDBJ whole genome shotgun (WGS) entry which is preliminary data.</text>
</comment>
<sequence length="113" mass="12731">MCPGLQKNALLDGVNNRLTASFRLPMQFFMFGSAYKATFVFQLASSVNVIKAGYMLSYYVAKQMELPTICETRLFPYMKDVVGTALRKENVEKNGQNTGLERHRGPKNTRNGV</sequence>
<evidence type="ECO:0000256" key="1">
    <source>
        <dbReference type="SAM" id="MobiDB-lite"/>
    </source>
</evidence>
<dbReference type="VEuPathDB" id="VectorBase:HLOH_062624"/>
<organism evidence="2 3">
    <name type="scientific">Haemaphysalis longicornis</name>
    <name type="common">Bush tick</name>
    <dbReference type="NCBI Taxonomy" id="44386"/>
    <lineage>
        <taxon>Eukaryota</taxon>
        <taxon>Metazoa</taxon>
        <taxon>Ecdysozoa</taxon>
        <taxon>Arthropoda</taxon>
        <taxon>Chelicerata</taxon>
        <taxon>Arachnida</taxon>
        <taxon>Acari</taxon>
        <taxon>Parasitiformes</taxon>
        <taxon>Ixodida</taxon>
        <taxon>Ixodoidea</taxon>
        <taxon>Ixodidae</taxon>
        <taxon>Haemaphysalinae</taxon>
        <taxon>Haemaphysalis</taxon>
    </lineage>
</organism>
<proteinExistence type="predicted"/>